<dbReference type="SUPFAM" id="SSF49299">
    <property type="entry name" value="PKD domain"/>
    <property type="match status" value="1"/>
</dbReference>
<dbReference type="Pfam" id="PF11721">
    <property type="entry name" value="Malectin"/>
    <property type="match status" value="1"/>
</dbReference>
<evidence type="ECO:0000256" key="1">
    <source>
        <dbReference type="SAM" id="MobiDB-lite"/>
    </source>
</evidence>
<evidence type="ECO:0000259" key="3">
    <source>
        <dbReference type="PROSITE" id="PS50093"/>
    </source>
</evidence>
<dbReference type="InterPro" id="IPR000601">
    <property type="entry name" value="PKD_dom"/>
</dbReference>
<dbReference type="SMART" id="SM00089">
    <property type="entry name" value="PKD"/>
    <property type="match status" value="1"/>
</dbReference>
<dbReference type="Pfam" id="PF18911">
    <property type="entry name" value="PKD_4"/>
    <property type="match status" value="1"/>
</dbReference>
<evidence type="ECO:0000313" key="5">
    <source>
        <dbReference type="Proteomes" id="UP000540656"/>
    </source>
</evidence>
<protein>
    <recommendedName>
        <fullName evidence="3">PKD domain-containing protein</fullName>
    </recommendedName>
</protein>
<dbReference type="Gene3D" id="2.60.120.430">
    <property type="entry name" value="Galactose-binding lectin"/>
    <property type="match status" value="1"/>
</dbReference>
<feature type="signal peptide" evidence="2">
    <location>
        <begin position="1"/>
        <end position="18"/>
    </location>
</feature>
<dbReference type="SUPFAM" id="SSF50969">
    <property type="entry name" value="YVTN repeat-like/Quinoprotein amine dehydrogenase"/>
    <property type="match status" value="1"/>
</dbReference>
<dbReference type="PROSITE" id="PS50093">
    <property type="entry name" value="PKD"/>
    <property type="match status" value="1"/>
</dbReference>
<dbReference type="Proteomes" id="UP000540656">
    <property type="component" value="Unassembled WGS sequence"/>
</dbReference>
<comment type="caution">
    <text evidence="4">The sequence shown here is derived from an EMBL/GenBank/DDBJ whole genome shotgun (WGS) entry which is preliminary data.</text>
</comment>
<organism evidence="4 5">
    <name type="scientific">Nocardioides daedukensis</name>
    <dbReference type="NCBI Taxonomy" id="634462"/>
    <lineage>
        <taxon>Bacteria</taxon>
        <taxon>Bacillati</taxon>
        <taxon>Actinomycetota</taxon>
        <taxon>Actinomycetes</taxon>
        <taxon>Propionibacteriales</taxon>
        <taxon>Nocardioidaceae</taxon>
        <taxon>Nocardioides</taxon>
    </lineage>
</organism>
<keyword evidence="2" id="KW-0732">Signal</keyword>
<dbReference type="InterPro" id="IPR035986">
    <property type="entry name" value="PKD_dom_sf"/>
</dbReference>
<evidence type="ECO:0000256" key="2">
    <source>
        <dbReference type="SAM" id="SignalP"/>
    </source>
</evidence>
<name>A0A7Y9S5A3_9ACTN</name>
<evidence type="ECO:0000313" key="4">
    <source>
        <dbReference type="EMBL" id="NYG60273.1"/>
    </source>
</evidence>
<dbReference type="InterPro" id="IPR013783">
    <property type="entry name" value="Ig-like_fold"/>
</dbReference>
<accession>A0A7Y9S5A3</accession>
<dbReference type="EMBL" id="JACCAA010000001">
    <property type="protein sequence ID" value="NYG60273.1"/>
    <property type="molecule type" value="Genomic_DNA"/>
</dbReference>
<dbReference type="InterPro" id="IPR011044">
    <property type="entry name" value="Quino_amine_DH_bsu"/>
</dbReference>
<dbReference type="AlphaFoldDB" id="A0A7Y9S5A3"/>
<feature type="domain" description="PKD" evidence="3">
    <location>
        <begin position="828"/>
        <end position="914"/>
    </location>
</feature>
<feature type="region of interest" description="Disordered" evidence="1">
    <location>
        <begin position="466"/>
        <end position="521"/>
    </location>
</feature>
<gene>
    <name evidence="4" type="ORF">BJ980_003196</name>
</gene>
<dbReference type="InterPro" id="IPR022409">
    <property type="entry name" value="PKD/Chitinase_dom"/>
</dbReference>
<dbReference type="RefSeq" id="WP_179503216.1">
    <property type="nucleotide sequence ID" value="NZ_JACCAA010000001.1"/>
</dbReference>
<sequence>MVLIAAAAMVFAPQFAQALQPGHDRYPNAVPATSTPSVLNGEVLDIVQIGNTIVSAGAFSSVSSPGGSAVTRNNVFAFNAATGQLSSTFTPSVNGTVDAVLPGPTAGTVYLAGSFTQVNGANASHVALVNVSNGQTVTGFRAAATNGRVYSIQRVGNRLFIAGNFTTTGGVAHRSLATLNVTTGALDPYMNLQTAGRHNDSGSGAQGAMGVRDIEITNAGDRMVVMGNFKQIDGLVRDQVAIVNLPAGSAELDANWRTRRYEPYCFNWAFDTYVRSVSIAPDDSYFVLASTGGHNTGTLCDTIARWDFSDSGQDVQEAWFSDSGGDTLWATTVTEKAVFVGGHQRWMNNDNGSDFAGPGAVPRAGLAALNPTSGIPIPWNPGRNPRGAAVYALYPTETGLWMGSDTEYVGDVRYRRPRIAFFPLAGGLTEPSDTQQQLPGNVYLAGKRSVDQGNVIYRVNTGGGAVSATDGGPDWNADDSDPSPVRNNGSNSAGYDPAVSRDTSLPAHAPTSLFDSERWSPSDDPRMSWDFPVPAGRQLQVRLFFANRYAGTSQVGQRVFDVELEGTTRMNDFDIVQAVGDQRGMMRSFDITSDGNVDIDFSHVVENPLINGIEIVDRTLPPPSNGGSTLSTIDFDGTTAGSATGVDGLGVDWGQVRGSFLIGNTLYYGWADGQLYKRTFSSSGVGPATLIDPYHDPIWDNASSGSGGTFRGATSAFYGQITNLTGLVYRDGRIYYTLNNDSNLYWRGFNADSGIVGTRVHTANGGINWSTSSGLFTSGNTLYVVNKSNGSLGRVNFAGGVPQGTVTTVNSSNDWRARGIFIAQGVAPNQAPTARMAVTCVKLVCSVDGTTSTDPEGADLTYAWDFGDDGAATGGTASHTYDEDGGYTIRLTVTDDRGGSDTVERVVNVAAGTASSVSFVASTSSNMNSATPAVTVPSGVQAGDQLMLFGSGTDLGVPSGWTLVDSRTASGMESHVWTRRATGADAGTTVTIPTTFGKTVLVLAAYRGVDGASPVAAIASTTDTGTSHTSATVNAPENAWVLQFWSDKSSGTTTWNLPGTIAERERSIGSGSGRKSAVLADSNGGVAAGVRGGVTATTDAWSGRAISWTLALRPAS</sequence>
<keyword evidence="5" id="KW-1185">Reference proteome</keyword>
<proteinExistence type="predicted"/>
<dbReference type="InterPro" id="IPR021720">
    <property type="entry name" value="Malectin_dom"/>
</dbReference>
<dbReference type="Gene3D" id="2.60.40.10">
    <property type="entry name" value="Immunoglobulins"/>
    <property type="match status" value="1"/>
</dbReference>
<feature type="chain" id="PRO_5030721742" description="PKD domain-containing protein" evidence="2">
    <location>
        <begin position="19"/>
        <end position="1116"/>
    </location>
</feature>
<reference evidence="4 5" key="1">
    <citation type="submission" date="2020-07" db="EMBL/GenBank/DDBJ databases">
        <title>Sequencing the genomes of 1000 actinobacteria strains.</title>
        <authorList>
            <person name="Klenk H.-P."/>
        </authorList>
    </citation>
    <scope>NUCLEOTIDE SEQUENCE [LARGE SCALE GENOMIC DNA]</scope>
    <source>
        <strain evidence="4 5">DSM 23819</strain>
    </source>
</reference>
<dbReference type="CDD" id="cd00146">
    <property type="entry name" value="PKD"/>
    <property type="match status" value="1"/>
</dbReference>
<dbReference type="GO" id="GO:0005975">
    <property type="term" value="P:carbohydrate metabolic process"/>
    <property type="evidence" value="ECO:0007669"/>
    <property type="project" value="UniProtKB-ARBA"/>
</dbReference>